<dbReference type="SUPFAM" id="SSF52540">
    <property type="entry name" value="P-loop containing nucleoside triphosphate hydrolases"/>
    <property type="match status" value="1"/>
</dbReference>
<dbReference type="OrthoDB" id="53276at2157"/>
<name>A0A1V6N2A2_METAZ</name>
<dbReference type="EMBL" id="JXMW01000010">
    <property type="protein sequence ID" value="OQD58747.1"/>
    <property type="molecule type" value="Genomic_DNA"/>
</dbReference>
<dbReference type="InterPro" id="IPR027417">
    <property type="entry name" value="P-loop_NTPase"/>
</dbReference>
<gene>
    <name evidence="1" type="ORF">MBBAR_10c00880</name>
</gene>
<dbReference type="RefSeq" id="WP_080460440.1">
    <property type="nucleotide sequence ID" value="NZ_JXMW01000010.1"/>
</dbReference>
<dbReference type="Gene3D" id="1.10.8.60">
    <property type="match status" value="1"/>
</dbReference>
<protein>
    <submittedName>
        <fullName evidence="1">Cdc6-like protein</fullName>
    </submittedName>
</protein>
<organism evidence="1 2">
    <name type="scientific">Methanobrevibacter arboriphilus JCM 13429 = DSM 1125</name>
    <dbReference type="NCBI Taxonomy" id="1300164"/>
    <lineage>
        <taxon>Archaea</taxon>
        <taxon>Methanobacteriati</taxon>
        <taxon>Methanobacteriota</taxon>
        <taxon>Methanomada group</taxon>
        <taxon>Methanobacteria</taxon>
        <taxon>Methanobacteriales</taxon>
        <taxon>Methanobacteriaceae</taxon>
        <taxon>Methanobrevibacter</taxon>
    </lineage>
</organism>
<reference evidence="1 2" key="1">
    <citation type="submission" date="2014-12" db="EMBL/GenBank/DDBJ databases">
        <title>Genome sequence of Methanobrevibacter arboriphilicus DH1, DSM1125.</title>
        <authorList>
            <person name="Poehlein A."/>
            <person name="Thauer R.K."/>
            <person name="Seedorf H."/>
            <person name="Daniel R."/>
        </authorList>
    </citation>
    <scope>NUCLEOTIDE SEQUENCE [LARGE SCALE GENOMIC DNA]</scope>
    <source>
        <strain evidence="1 2">DH1</strain>
    </source>
</reference>
<dbReference type="AlphaFoldDB" id="A0A1V6N2A2"/>
<dbReference type="Gene3D" id="3.40.50.300">
    <property type="entry name" value="P-loop containing nucleotide triphosphate hydrolases"/>
    <property type="match status" value="1"/>
</dbReference>
<accession>A0A1V6N2A2</accession>
<proteinExistence type="predicted"/>
<dbReference type="Proteomes" id="UP000191661">
    <property type="component" value="Unassembled WGS sequence"/>
</dbReference>
<comment type="caution">
    <text evidence="1">The sequence shown here is derived from an EMBL/GenBank/DDBJ whole genome shotgun (WGS) entry which is preliminary data.</text>
</comment>
<keyword evidence="2" id="KW-1185">Reference proteome</keyword>
<sequence length="78" mass="8939">MKTVENIFDVVIQQEGTLFKQPEVFTLEYLPEILNFREKQLRAMINHSRQLNSGHAPTNMEITGPYGTGKTTAVKKIF</sequence>
<evidence type="ECO:0000313" key="2">
    <source>
        <dbReference type="Proteomes" id="UP000191661"/>
    </source>
</evidence>
<evidence type="ECO:0000313" key="1">
    <source>
        <dbReference type="EMBL" id="OQD58747.1"/>
    </source>
</evidence>